<dbReference type="EMBL" id="SWOV01000029">
    <property type="protein sequence ID" value="NFF88407.1"/>
    <property type="molecule type" value="Genomic_DNA"/>
</dbReference>
<accession>A0A0M1LVP4</accession>
<evidence type="ECO:0000313" key="2">
    <source>
        <dbReference type="EMBL" id="NFN34054.1"/>
    </source>
</evidence>
<dbReference type="RefSeq" id="WP_053342292.1">
    <property type="nucleotide sequence ID" value="NZ_JACBEK010000002.1"/>
</dbReference>
<sequence>MDSLLKGEKLVFSIDEIFKKEDNLYGIKIIPEIESEYFPPYHLRDINVKFSLLEKDFYKTTIKGDEVVIQSFKGSVV</sequence>
<name>A0A0M1LVP4_CLOBO</name>
<comment type="caution">
    <text evidence="1">The sequence shown here is derived from an EMBL/GenBank/DDBJ whole genome shotgun (WGS) entry which is preliminary data.</text>
</comment>
<protein>
    <submittedName>
        <fullName evidence="1">Uncharacterized protein</fullName>
    </submittedName>
</protein>
<organism evidence="1 4">
    <name type="scientific">Clostridium botulinum</name>
    <dbReference type="NCBI Taxonomy" id="1491"/>
    <lineage>
        <taxon>Bacteria</taxon>
        <taxon>Bacillati</taxon>
        <taxon>Bacillota</taxon>
        <taxon>Clostridia</taxon>
        <taxon>Eubacteriales</taxon>
        <taxon>Clostridiaceae</taxon>
        <taxon>Clostridium</taxon>
    </lineage>
</organism>
<reference evidence="3 4" key="1">
    <citation type="submission" date="2019-04" db="EMBL/GenBank/DDBJ databases">
        <title>Genome sequencing of Clostridium botulinum Groups I-IV and Clostridium butyricum.</title>
        <authorList>
            <person name="Brunt J."/>
            <person name="Van Vliet A.H.M."/>
            <person name="Stringer S.C."/>
            <person name="Carter A.T."/>
            <person name="Peck M.W."/>
        </authorList>
    </citation>
    <scope>NUCLEOTIDE SEQUENCE [LARGE SCALE GENOMIC DNA]</scope>
    <source>
        <strain evidence="1 4">1605</strain>
        <strain evidence="2 3">CB-K-33E</strain>
    </source>
</reference>
<dbReference type="Proteomes" id="UP000473681">
    <property type="component" value="Unassembled WGS sequence"/>
</dbReference>
<dbReference type="AlphaFoldDB" id="A0A0M1LVP4"/>
<evidence type="ECO:0000313" key="3">
    <source>
        <dbReference type="Proteomes" id="UP000473681"/>
    </source>
</evidence>
<gene>
    <name evidence="1" type="ORF">FC774_11070</name>
    <name evidence="2" type="ORF">FDB51_02720</name>
</gene>
<evidence type="ECO:0000313" key="1">
    <source>
        <dbReference type="EMBL" id="NFF88407.1"/>
    </source>
</evidence>
<dbReference type="EMBL" id="SWVK01000003">
    <property type="protein sequence ID" value="NFN34054.1"/>
    <property type="molecule type" value="Genomic_DNA"/>
</dbReference>
<evidence type="ECO:0000313" key="4">
    <source>
        <dbReference type="Proteomes" id="UP000476820"/>
    </source>
</evidence>
<proteinExistence type="predicted"/>
<dbReference type="Proteomes" id="UP000476820">
    <property type="component" value="Unassembled WGS sequence"/>
</dbReference>